<sequence length="112" mass="11706">MNSSVSNKLEHSSNDLKPQYPQCCWRQNHHIGGQSVGILGSSPWAAKRSGGTGVPSIGRYDETTMMSPVVFGVDGFMLTSVASFGSGGKAGDVIGAETTVTAKYPILITQTG</sequence>
<evidence type="ECO:0000313" key="1">
    <source>
        <dbReference type="Proteomes" id="UP000887565"/>
    </source>
</evidence>
<name>A0A915IMF4_ROMCU</name>
<dbReference type="AlphaFoldDB" id="A0A915IMF4"/>
<evidence type="ECO:0000313" key="2">
    <source>
        <dbReference type="WBParaSite" id="nRc.2.0.1.t15156-RA"/>
    </source>
</evidence>
<dbReference type="Proteomes" id="UP000887565">
    <property type="component" value="Unplaced"/>
</dbReference>
<keyword evidence="1" id="KW-1185">Reference proteome</keyword>
<proteinExistence type="predicted"/>
<reference evidence="2" key="1">
    <citation type="submission" date="2022-11" db="UniProtKB">
        <authorList>
            <consortium name="WormBaseParasite"/>
        </authorList>
    </citation>
    <scope>IDENTIFICATION</scope>
</reference>
<protein>
    <submittedName>
        <fullName evidence="2">Uncharacterized protein</fullName>
    </submittedName>
</protein>
<dbReference type="WBParaSite" id="nRc.2.0.1.t15156-RA">
    <property type="protein sequence ID" value="nRc.2.0.1.t15156-RA"/>
    <property type="gene ID" value="nRc.2.0.1.g15156"/>
</dbReference>
<organism evidence="1 2">
    <name type="scientific">Romanomermis culicivorax</name>
    <name type="common">Nematode worm</name>
    <dbReference type="NCBI Taxonomy" id="13658"/>
    <lineage>
        <taxon>Eukaryota</taxon>
        <taxon>Metazoa</taxon>
        <taxon>Ecdysozoa</taxon>
        <taxon>Nematoda</taxon>
        <taxon>Enoplea</taxon>
        <taxon>Dorylaimia</taxon>
        <taxon>Mermithida</taxon>
        <taxon>Mermithoidea</taxon>
        <taxon>Mermithidae</taxon>
        <taxon>Romanomermis</taxon>
    </lineage>
</organism>
<accession>A0A915IMF4</accession>